<dbReference type="SUPFAM" id="SSF55811">
    <property type="entry name" value="Nudix"/>
    <property type="match status" value="1"/>
</dbReference>
<gene>
    <name evidence="6" type="ORF">EDC18_101501</name>
</gene>
<evidence type="ECO:0000256" key="1">
    <source>
        <dbReference type="ARBA" id="ARBA00001946"/>
    </source>
</evidence>
<dbReference type="CDD" id="cd04665">
    <property type="entry name" value="NUDIX_RppH"/>
    <property type="match status" value="1"/>
</dbReference>
<dbReference type="InterPro" id="IPR020476">
    <property type="entry name" value="Nudix_hydrolase"/>
</dbReference>
<keyword evidence="2 4" id="KW-0378">Hydrolase</keyword>
<accession>A0A4R3MRR5</accession>
<proteinExistence type="inferred from homology"/>
<dbReference type="AlphaFoldDB" id="A0A4R3MRR5"/>
<dbReference type="RefSeq" id="WP_132249893.1">
    <property type="nucleotide sequence ID" value="NZ_SMAL01000001.1"/>
</dbReference>
<keyword evidence="3" id="KW-0460">Magnesium</keyword>
<dbReference type="InterPro" id="IPR015797">
    <property type="entry name" value="NUDIX_hydrolase-like_dom_sf"/>
</dbReference>
<dbReference type="EMBL" id="SMAL01000001">
    <property type="protein sequence ID" value="TCT17203.1"/>
    <property type="molecule type" value="Genomic_DNA"/>
</dbReference>
<dbReference type="InterPro" id="IPR014078">
    <property type="entry name" value="Nudix_YtkD"/>
</dbReference>
<dbReference type="InterPro" id="IPR000086">
    <property type="entry name" value="NUDIX_hydrolase_dom"/>
</dbReference>
<comment type="caution">
    <text evidence="6">The sequence shown here is derived from an EMBL/GenBank/DDBJ whole genome shotgun (WGS) entry which is preliminary data.</text>
</comment>
<evidence type="ECO:0000256" key="2">
    <source>
        <dbReference type="ARBA" id="ARBA00022801"/>
    </source>
</evidence>
<dbReference type="GO" id="GO:0016787">
    <property type="term" value="F:hydrolase activity"/>
    <property type="evidence" value="ECO:0007669"/>
    <property type="project" value="UniProtKB-KW"/>
</dbReference>
<evidence type="ECO:0000313" key="6">
    <source>
        <dbReference type="EMBL" id="TCT17203.1"/>
    </source>
</evidence>
<evidence type="ECO:0000256" key="3">
    <source>
        <dbReference type="ARBA" id="ARBA00022842"/>
    </source>
</evidence>
<dbReference type="Gene3D" id="3.90.79.10">
    <property type="entry name" value="Nucleoside Triphosphate Pyrophosphohydrolase"/>
    <property type="match status" value="1"/>
</dbReference>
<name>A0A4R3MRR5_9FIRM</name>
<evidence type="ECO:0000256" key="4">
    <source>
        <dbReference type="RuleBase" id="RU003476"/>
    </source>
</evidence>
<reference evidence="6 7" key="1">
    <citation type="submission" date="2019-03" db="EMBL/GenBank/DDBJ databases">
        <title>Genomic Encyclopedia of Type Strains, Phase IV (KMG-IV): sequencing the most valuable type-strain genomes for metagenomic binning, comparative biology and taxonomic classification.</title>
        <authorList>
            <person name="Goeker M."/>
        </authorList>
    </citation>
    <scope>NUCLEOTIDE SEQUENCE [LARGE SCALE GENOMIC DNA]</scope>
    <source>
        <strain evidence="6 7">DSM 24629</strain>
    </source>
</reference>
<evidence type="ECO:0000313" key="7">
    <source>
        <dbReference type="Proteomes" id="UP000294902"/>
    </source>
</evidence>
<dbReference type="PANTHER" id="PTHR43046">
    <property type="entry name" value="GDP-MANNOSE MANNOSYL HYDROLASE"/>
    <property type="match status" value="1"/>
</dbReference>
<organism evidence="6 7">
    <name type="scientific">Natranaerovirga pectinivora</name>
    <dbReference type="NCBI Taxonomy" id="682400"/>
    <lineage>
        <taxon>Bacteria</taxon>
        <taxon>Bacillati</taxon>
        <taxon>Bacillota</taxon>
        <taxon>Clostridia</taxon>
        <taxon>Lachnospirales</taxon>
        <taxon>Natranaerovirgaceae</taxon>
        <taxon>Natranaerovirga</taxon>
    </lineage>
</organism>
<dbReference type="Proteomes" id="UP000294902">
    <property type="component" value="Unassembled WGS sequence"/>
</dbReference>
<protein>
    <submittedName>
        <fullName evidence="6">8-oxo-dGTP diphosphatase</fullName>
    </submittedName>
</protein>
<dbReference type="InterPro" id="IPR020084">
    <property type="entry name" value="NUDIX_hydrolase_CS"/>
</dbReference>
<evidence type="ECO:0000259" key="5">
    <source>
        <dbReference type="Pfam" id="PF00293"/>
    </source>
</evidence>
<sequence length="136" mass="15849">MKVEFHPLDEKVEKLSFVVIQARYQGQWIFVRHKDRSTWEVPGGHIEKNEDVDAAAKRELKEETGALDFNLVPVCDYSVEIKEIKTFGRLYYAEVTKLGNLEYEIEEISFGDNLPAQLTYDKIQPHIFEKVKGFII</sequence>
<dbReference type="Pfam" id="PF00293">
    <property type="entry name" value="NUDIX"/>
    <property type="match status" value="1"/>
</dbReference>
<keyword evidence="7" id="KW-1185">Reference proteome</keyword>
<dbReference type="OrthoDB" id="9131041at2"/>
<dbReference type="PRINTS" id="PR00502">
    <property type="entry name" value="NUDIXFAMILY"/>
</dbReference>
<dbReference type="PANTHER" id="PTHR43046:SF12">
    <property type="entry name" value="GDP-MANNOSE MANNOSYL HYDROLASE"/>
    <property type="match status" value="1"/>
</dbReference>
<comment type="similarity">
    <text evidence="4">Belongs to the Nudix hydrolase family.</text>
</comment>
<feature type="domain" description="Nudix hydrolase" evidence="5">
    <location>
        <begin position="17"/>
        <end position="76"/>
    </location>
</feature>
<dbReference type="PROSITE" id="PS00893">
    <property type="entry name" value="NUDIX_BOX"/>
    <property type="match status" value="1"/>
</dbReference>
<comment type="cofactor">
    <cofactor evidence="1">
        <name>Mg(2+)</name>
        <dbReference type="ChEBI" id="CHEBI:18420"/>
    </cofactor>
</comment>